<dbReference type="Proteomes" id="UP000004095">
    <property type="component" value="Unassembled WGS sequence"/>
</dbReference>
<dbReference type="GO" id="GO:0008757">
    <property type="term" value="F:S-adenosylmethionine-dependent methyltransferase activity"/>
    <property type="evidence" value="ECO:0007669"/>
    <property type="project" value="InterPro"/>
</dbReference>
<dbReference type="Gene3D" id="3.40.50.150">
    <property type="entry name" value="Vaccinia Virus protein VP39"/>
    <property type="match status" value="1"/>
</dbReference>
<feature type="domain" description="Methyltransferase type 11" evidence="1">
    <location>
        <begin position="263"/>
        <end position="358"/>
    </location>
</feature>
<proteinExistence type="predicted"/>
<dbReference type="Pfam" id="PF08241">
    <property type="entry name" value="Methyltransf_11"/>
    <property type="match status" value="1"/>
</dbReference>
<dbReference type="InterPro" id="IPR016181">
    <property type="entry name" value="Acyl_CoA_acyltransferase"/>
</dbReference>
<dbReference type="PANTHER" id="PTHR43591">
    <property type="entry name" value="METHYLTRANSFERASE"/>
    <property type="match status" value="1"/>
</dbReference>
<gene>
    <name evidence="2" type="ORF">M23134_00395</name>
</gene>
<dbReference type="OrthoDB" id="9770553at2"/>
<dbReference type="InterPro" id="IPR013216">
    <property type="entry name" value="Methyltransf_11"/>
</dbReference>
<protein>
    <submittedName>
        <fullName evidence="2">Putative methyltransferase family</fullName>
    </submittedName>
</protein>
<dbReference type="CDD" id="cd02440">
    <property type="entry name" value="AdoMet_MTases"/>
    <property type="match status" value="1"/>
</dbReference>
<keyword evidence="2" id="KW-0808">Transferase</keyword>
<accession>A1ZIX5</accession>
<dbReference type="RefSeq" id="WP_002695878.1">
    <property type="nucleotide sequence ID" value="NZ_AAWS01000010.1"/>
</dbReference>
<dbReference type="SUPFAM" id="SSF53335">
    <property type="entry name" value="S-adenosyl-L-methionine-dependent methyltransferases"/>
    <property type="match status" value="1"/>
</dbReference>
<keyword evidence="2" id="KW-0489">Methyltransferase</keyword>
<reference evidence="2 3" key="1">
    <citation type="submission" date="2007-01" db="EMBL/GenBank/DDBJ databases">
        <authorList>
            <person name="Haygood M."/>
            <person name="Podell S."/>
            <person name="Anderson C."/>
            <person name="Hopkinson B."/>
            <person name="Roe K."/>
            <person name="Barbeau K."/>
            <person name="Gaasterland T."/>
            <person name="Ferriera S."/>
            <person name="Johnson J."/>
            <person name="Kravitz S."/>
            <person name="Beeson K."/>
            <person name="Sutton G."/>
            <person name="Rogers Y.-H."/>
            <person name="Friedman R."/>
            <person name="Frazier M."/>
            <person name="Venter J.C."/>
        </authorList>
    </citation>
    <scope>NUCLEOTIDE SEQUENCE [LARGE SCALE GENOMIC DNA]</scope>
    <source>
        <strain evidence="2 3">ATCC 23134</strain>
    </source>
</reference>
<evidence type="ECO:0000313" key="2">
    <source>
        <dbReference type="EMBL" id="EAY29511.1"/>
    </source>
</evidence>
<dbReference type="Gene3D" id="3.40.630.30">
    <property type="match status" value="1"/>
</dbReference>
<name>A1ZIX5_MICM2</name>
<evidence type="ECO:0000259" key="1">
    <source>
        <dbReference type="Pfam" id="PF08241"/>
    </source>
</evidence>
<dbReference type="AlphaFoldDB" id="A1ZIX5"/>
<dbReference type="eggNOG" id="COG2226">
    <property type="taxonomic scope" value="Bacteria"/>
</dbReference>
<dbReference type="EMBL" id="AAWS01000010">
    <property type="protein sequence ID" value="EAY29511.1"/>
    <property type="molecule type" value="Genomic_DNA"/>
</dbReference>
<keyword evidence="3" id="KW-1185">Reference proteome</keyword>
<comment type="caution">
    <text evidence="2">The sequence shown here is derived from an EMBL/GenBank/DDBJ whole genome shotgun (WGS) entry which is preliminary data.</text>
</comment>
<dbReference type="PANTHER" id="PTHR43591:SF24">
    <property type="entry name" value="2-METHOXY-6-POLYPRENYL-1,4-BENZOQUINOL METHYLASE, MITOCHONDRIAL"/>
    <property type="match status" value="1"/>
</dbReference>
<dbReference type="InterPro" id="IPR029063">
    <property type="entry name" value="SAM-dependent_MTases_sf"/>
</dbReference>
<evidence type="ECO:0000313" key="3">
    <source>
        <dbReference type="Proteomes" id="UP000004095"/>
    </source>
</evidence>
<dbReference type="SUPFAM" id="SSF55729">
    <property type="entry name" value="Acyl-CoA N-acyltransferases (Nat)"/>
    <property type="match status" value="1"/>
</dbReference>
<dbReference type="GO" id="GO:0032259">
    <property type="term" value="P:methylation"/>
    <property type="evidence" value="ECO:0007669"/>
    <property type="project" value="UniProtKB-KW"/>
</dbReference>
<organism evidence="2 3">
    <name type="scientific">Microscilla marina ATCC 23134</name>
    <dbReference type="NCBI Taxonomy" id="313606"/>
    <lineage>
        <taxon>Bacteria</taxon>
        <taxon>Pseudomonadati</taxon>
        <taxon>Bacteroidota</taxon>
        <taxon>Cytophagia</taxon>
        <taxon>Cytophagales</taxon>
        <taxon>Microscillaceae</taxon>
        <taxon>Microscilla</taxon>
    </lineage>
</organism>
<sequence length="479" mass="55480">MKVAEIKSNLEIIWMNFDQYKDQIYALRKAVFVDGQGLEDYLMQSPYDTQGLHLGAFHNNKLVSSLSAYIFPPQGKIFEEFELPAAKRRIVQFSRRVELPEYRGSRLAEFLASIAWKKIFETIHPEYFVVGLSDTHSRLRLYYKTFGFSSYKTVETTHGQRHVLLAKGEDVLKSAYIRVKKYVQSLTLRYEIPPPSLLRFLEEINHMDYLILGELKKENLYIDSLLFKDELPRLIAQARLLYLIQEPVFSKIKHLPSPPGTFLDIGCGPGVYLSAIAQNEHFKGYDFVGMDISKDMITYSSLSYPNIRWIQGNAYDTGFADNSVSVVHAGFLFIHLSNPELALMEIYRILKPGGALYVMDVNDSTFAGPKLIKRMVQKHKDIYEGNRDILNDLPTLAQNQHLKLVQEHSITAKNTGQENEVKVQENVTELGRMYMWAMYVFIAQREEVVEYYQKAEEHYFKNPCQISVQVQTQIYKKEE</sequence>